<dbReference type="Proteomes" id="UP001062846">
    <property type="component" value="Chromosome 1"/>
</dbReference>
<evidence type="ECO:0000313" key="2">
    <source>
        <dbReference type="Proteomes" id="UP001062846"/>
    </source>
</evidence>
<reference evidence="1" key="1">
    <citation type="submission" date="2022-02" db="EMBL/GenBank/DDBJ databases">
        <title>Plant Genome Project.</title>
        <authorList>
            <person name="Zhang R.-G."/>
        </authorList>
    </citation>
    <scope>NUCLEOTIDE SEQUENCE</scope>
    <source>
        <strain evidence="1">AT1</strain>
    </source>
</reference>
<evidence type="ECO:0000313" key="1">
    <source>
        <dbReference type="EMBL" id="KAI8571068.1"/>
    </source>
</evidence>
<sequence length="287" mass="32146">MFLWRCSHNVIAVCANLNRKGIDVSPYCPRCKTSYETLEHLLFQCKLSRAVWLDSPFNSVVSSMWNSFQFIDWWNLFPHNSYASDTLVDMGAFCVSICWFIWKARNQVYFDGLCWDSSMILEKAFALCIEFKAAMVDVHSLQSPIVSGSVPMWRPPLADVIKLNVDGAVQRENGSVGVGIVARDLWGQIVGMVAIPFIGFFSPRAVEAMAFREALVFAANRGFSKIVVEGDSLQVVQALTQAGKSFADCSSILLDCLVLLPLFSSCTFVHVIRFCNRVTHSLAKHSY</sequence>
<accession>A0ACC0PZ77</accession>
<name>A0ACC0PZ77_RHOML</name>
<proteinExistence type="predicted"/>
<gene>
    <name evidence="1" type="ORF">RHMOL_Rhmol01G0088600</name>
</gene>
<protein>
    <submittedName>
        <fullName evidence="1">Uncharacterized protein</fullName>
    </submittedName>
</protein>
<dbReference type="EMBL" id="CM046388">
    <property type="protein sequence ID" value="KAI8571068.1"/>
    <property type="molecule type" value="Genomic_DNA"/>
</dbReference>
<comment type="caution">
    <text evidence="1">The sequence shown here is derived from an EMBL/GenBank/DDBJ whole genome shotgun (WGS) entry which is preliminary data.</text>
</comment>
<keyword evidence="2" id="KW-1185">Reference proteome</keyword>
<organism evidence="1 2">
    <name type="scientific">Rhododendron molle</name>
    <name type="common">Chinese azalea</name>
    <name type="synonym">Azalea mollis</name>
    <dbReference type="NCBI Taxonomy" id="49168"/>
    <lineage>
        <taxon>Eukaryota</taxon>
        <taxon>Viridiplantae</taxon>
        <taxon>Streptophyta</taxon>
        <taxon>Embryophyta</taxon>
        <taxon>Tracheophyta</taxon>
        <taxon>Spermatophyta</taxon>
        <taxon>Magnoliopsida</taxon>
        <taxon>eudicotyledons</taxon>
        <taxon>Gunneridae</taxon>
        <taxon>Pentapetalae</taxon>
        <taxon>asterids</taxon>
        <taxon>Ericales</taxon>
        <taxon>Ericaceae</taxon>
        <taxon>Ericoideae</taxon>
        <taxon>Rhodoreae</taxon>
        <taxon>Rhododendron</taxon>
    </lineage>
</organism>